<feature type="signal peptide" evidence="2">
    <location>
        <begin position="1"/>
        <end position="24"/>
    </location>
</feature>
<dbReference type="EMBL" id="BAAAZE010000005">
    <property type="protein sequence ID" value="GAA4015895.1"/>
    <property type="molecule type" value="Genomic_DNA"/>
</dbReference>
<organism evidence="3 4">
    <name type="scientific">Actimicrobium antarcticum</name>
    <dbReference type="NCBI Taxonomy" id="1051899"/>
    <lineage>
        <taxon>Bacteria</taxon>
        <taxon>Pseudomonadati</taxon>
        <taxon>Pseudomonadota</taxon>
        <taxon>Betaproteobacteria</taxon>
        <taxon>Burkholderiales</taxon>
        <taxon>Oxalobacteraceae</taxon>
        <taxon>Actimicrobium</taxon>
    </lineage>
</organism>
<evidence type="ECO:0000256" key="2">
    <source>
        <dbReference type="SAM" id="SignalP"/>
    </source>
</evidence>
<dbReference type="RefSeq" id="WP_344762005.1">
    <property type="nucleotide sequence ID" value="NZ_BAAAZE010000005.1"/>
</dbReference>
<gene>
    <name evidence="3" type="ORF">GCM10022212_08600</name>
</gene>
<evidence type="ECO:0008006" key="5">
    <source>
        <dbReference type="Google" id="ProtNLM"/>
    </source>
</evidence>
<proteinExistence type="predicted"/>
<evidence type="ECO:0000313" key="3">
    <source>
        <dbReference type="EMBL" id="GAA4015895.1"/>
    </source>
</evidence>
<comment type="caution">
    <text evidence="3">The sequence shown here is derived from an EMBL/GenBank/DDBJ whole genome shotgun (WGS) entry which is preliminary data.</text>
</comment>
<dbReference type="Gene3D" id="2.40.160.170">
    <property type="match status" value="1"/>
</dbReference>
<reference evidence="4" key="1">
    <citation type="journal article" date="2019" name="Int. J. Syst. Evol. Microbiol.">
        <title>The Global Catalogue of Microorganisms (GCM) 10K type strain sequencing project: providing services to taxonomists for standard genome sequencing and annotation.</title>
        <authorList>
            <consortium name="The Broad Institute Genomics Platform"/>
            <consortium name="The Broad Institute Genome Sequencing Center for Infectious Disease"/>
            <person name="Wu L."/>
            <person name="Ma J."/>
        </authorList>
    </citation>
    <scope>NUCLEOTIDE SEQUENCE [LARGE SCALE GENOMIC DNA]</scope>
    <source>
        <strain evidence="4">JCM 16673</strain>
    </source>
</reference>
<accession>A0ABP7SSY7</accession>
<feature type="region of interest" description="Disordered" evidence="1">
    <location>
        <begin position="42"/>
        <end position="61"/>
    </location>
</feature>
<evidence type="ECO:0000313" key="4">
    <source>
        <dbReference type="Proteomes" id="UP001501353"/>
    </source>
</evidence>
<protein>
    <recommendedName>
        <fullName evidence="5">Outer membrane protein beta-barrel domain-containing protein</fullName>
    </recommendedName>
</protein>
<keyword evidence="2" id="KW-0732">Signal</keyword>
<keyword evidence="4" id="KW-1185">Reference proteome</keyword>
<name>A0ABP7SSY7_9BURK</name>
<dbReference type="Proteomes" id="UP001501353">
    <property type="component" value="Unassembled WGS sequence"/>
</dbReference>
<feature type="chain" id="PRO_5046065640" description="Outer membrane protein beta-barrel domain-containing protein" evidence="2">
    <location>
        <begin position="25"/>
        <end position="285"/>
    </location>
</feature>
<sequence>MRLPPTFSVTFSGLFFYMTLAAHAADTPPGLADGLAAELPTGPSDGMMNSSPSAQPAGAPVARSLNMPASKPTGKAISLLVGTTGLAIHGVGAINSEMNARIGVNYFNNVDFSTNTKYVDWNLHLKLRTFDFLLDWFPWDSNFRFTSGVVFNRNQIEAQGTYANVDGIGIGGLPFTSFTYQGVDYNVSQVGGLKGKIDFQPVSPYLGMGWGNALKDGKGWGLSSDVGILFQGSPTSRTSAENCTLPSRACEMISILLASEDQRLNDKLKRFRAYPVIRVGVNYRF</sequence>
<evidence type="ECO:0000256" key="1">
    <source>
        <dbReference type="SAM" id="MobiDB-lite"/>
    </source>
</evidence>